<dbReference type="AlphaFoldDB" id="A0A2B4R5M2"/>
<feature type="region of interest" description="Disordered" evidence="1">
    <location>
        <begin position="330"/>
        <end position="375"/>
    </location>
</feature>
<evidence type="ECO:0000256" key="1">
    <source>
        <dbReference type="SAM" id="MobiDB-lite"/>
    </source>
</evidence>
<dbReference type="Proteomes" id="UP000225706">
    <property type="component" value="Unassembled WGS sequence"/>
</dbReference>
<proteinExistence type="predicted"/>
<reference evidence="3" key="1">
    <citation type="journal article" date="2017" name="bioRxiv">
        <title>Comparative analysis of the genomes of Stylophora pistillata and Acropora digitifera provides evidence for extensive differences between species of corals.</title>
        <authorList>
            <person name="Voolstra C.R."/>
            <person name="Li Y."/>
            <person name="Liew Y.J."/>
            <person name="Baumgarten S."/>
            <person name="Zoccola D."/>
            <person name="Flot J.-F."/>
            <person name="Tambutte S."/>
            <person name="Allemand D."/>
            <person name="Aranda M."/>
        </authorList>
    </citation>
    <scope>NUCLEOTIDE SEQUENCE [LARGE SCALE GENOMIC DNA]</scope>
</reference>
<accession>A0A2B4R5M2</accession>
<feature type="non-terminal residue" evidence="2">
    <location>
        <position position="658"/>
    </location>
</feature>
<name>A0A2B4R5M2_STYPI</name>
<feature type="compositionally biased region" description="Polar residues" evidence="1">
    <location>
        <begin position="358"/>
        <end position="368"/>
    </location>
</feature>
<dbReference type="OrthoDB" id="5963255at2759"/>
<organism evidence="2 3">
    <name type="scientific">Stylophora pistillata</name>
    <name type="common">Smooth cauliflower coral</name>
    <dbReference type="NCBI Taxonomy" id="50429"/>
    <lineage>
        <taxon>Eukaryota</taxon>
        <taxon>Metazoa</taxon>
        <taxon>Cnidaria</taxon>
        <taxon>Anthozoa</taxon>
        <taxon>Hexacorallia</taxon>
        <taxon>Scleractinia</taxon>
        <taxon>Astrocoeniina</taxon>
        <taxon>Pocilloporidae</taxon>
        <taxon>Stylophora</taxon>
    </lineage>
</organism>
<evidence type="ECO:0000313" key="2">
    <source>
        <dbReference type="EMBL" id="PFX11522.1"/>
    </source>
</evidence>
<evidence type="ECO:0000313" key="3">
    <source>
        <dbReference type="Proteomes" id="UP000225706"/>
    </source>
</evidence>
<comment type="caution">
    <text evidence="2">The sequence shown here is derived from an EMBL/GenBank/DDBJ whole genome shotgun (WGS) entry which is preliminary data.</text>
</comment>
<gene>
    <name evidence="2" type="ORF">AWC38_SpisGene24707</name>
</gene>
<feature type="region of interest" description="Disordered" evidence="1">
    <location>
        <begin position="414"/>
        <end position="489"/>
    </location>
</feature>
<keyword evidence="3" id="KW-1185">Reference proteome</keyword>
<feature type="compositionally biased region" description="Polar residues" evidence="1">
    <location>
        <begin position="473"/>
        <end position="489"/>
    </location>
</feature>
<dbReference type="EMBL" id="LSMT01002310">
    <property type="protein sequence ID" value="PFX11522.1"/>
    <property type="molecule type" value="Genomic_DNA"/>
</dbReference>
<protein>
    <submittedName>
        <fullName evidence="2">Uncharacterized protein</fullName>
    </submittedName>
</protein>
<feature type="compositionally biased region" description="Basic and acidic residues" evidence="1">
    <location>
        <begin position="460"/>
        <end position="469"/>
    </location>
</feature>
<sequence>MISSCPFWSSCIGGACGVVLKQGRELQDFVKNSVALATSVTARVRNKCMSALAYRVSSVLFHRGVSHQDLIRLNRLGICMSPDKIMALQRSLGKNFDAKVMSYEKALEEKPAETLALLMEIENLQVPIADNMEVKVSLHLSEESLRSYNHFTPKAFFAVPKMLQADKEKRNCIIISSAILKQVISDHKKFNFPFFKIVGDNIDYELHTRIQTKKHGNQSIHWTHQYAIRDSVIDSLLDNIKPQKSLDELQLVELLPTPDVQARLRRSWAILVSRVVTKHLKEFQFLRRVVINHIPHPFSSEASKMSEILIFFPILGDGHIRVVEFGGPSSLRESKGSQLSQAMPWRESDDAEEEKVPSPQQAAGPSSGTRDKAKTSCLVPGYRDYSGPYLMRHLKKHALVPPATPVKRPVVLLDSSSESTERPPSKGRRQGSLSEAYGVVPPTPSRATKPSMAPAPATEGGHKESDSSYERVGSNTRWGSQPQGSAPRIITQSQQVHKELKELDNMPERQDKLGEELQELIRLLWEASKDDKQAQERLNIHEGIKFKAPQTFTPLNHGKALKTDLVEFYNFLPAVDYCNLRYVHGVATKIVSHAQFLYDSKAENKYPLPESLRARDVAAVSCEVIQDVCKSVDMCRRAKQIERSTAEGLIKVTNVEGD</sequence>